<comment type="caution">
    <text evidence="2">The sequence shown here is derived from an EMBL/GenBank/DDBJ whole genome shotgun (WGS) entry which is preliminary data.</text>
</comment>
<dbReference type="SUPFAM" id="SSF142433">
    <property type="entry name" value="CinA-like"/>
    <property type="match status" value="1"/>
</dbReference>
<dbReference type="InterPro" id="IPR008136">
    <property type="entry name" value="CinA_C"/>
</dbReference>
<evidence type="ECO:0000259" key="1">
    <source>
        <dbReference type="Pfam" id="PF02464"/>
    </source>
</evidence>
<dbReference type="EMBL" id="JAUHGV010000018">
    <property type="protein sequence ID" value="MDN4013685.1"/>
    <property type="molecule type" value="Genomic_DNA"/>
</dbReference>
<dbReference type="InterPro" id="IPR036653">
    <property type="entry name" value="CinA-like_C"/>
</dbReference>
<dbReference type="Pfam" id="PF02464">
    <property type="entry name" value="CinA"/>
    <property type="match status" value="1"/>
</dbReference>
<name>A0AAJ1VJZ4_9FLAO</name>
<dbReference type="NCBIfam" id="TIGR00199">
    <property type="entry name" value="PncC_domain"/>
    <property type="match status" value="1"/>
</dbReference>
<gene>
    <name evidence="2" type="ORF">QX233_14500</name>
</gene>
<reference evidence="2" key="1">
    <citation type="submission" date="2023-06" db="EMBL/GenBank/DDBJ databases">
        <title>Two Chryseobacterium gambrini strains from China.</title>
        <authorList>
            <person name="Zeng J."/>
            <person name="Wu Y."/>
        </authorList>
    </citation>
    <scope>NUCLEOTIDE SEQUENCE</scope>
    <source>
        <strain evidence="2">SQ219</strain>
    </source>
</reference>
<evidence type="ECO:0000313" key="3">
    <source>
        <dbReference type="Proteomes" id="UP001225933"/>
    </source>
</evidence>
<dbReference type="Proteomes" id="UP001225933">
    <property type="component" value="Unassembled WGS sequence"/>
</dbReference>
<accession>A0AAJ1VJZ4</accession>
<dbReference type="RefSeq" id="WP_290343646.1">
    <property type="nucleotide sequence ID" value="NZ_JAUHGV010000018.1"/>
</dbReference>
<feature type="domain" description="CinA C-terminal" evidence="1">
    <location>
        <begin position="9"/>
        <end position="148"/>
    </location>
</feature>
<evidence type="ECO:0000313" key="2">
    <source>
        <dbReference type="EMBL" id="MDN4013685.1"/>
    </source>
</evidence>
<sequence length="171" mass="19760">MMNLRNDLLEFTGNYFQTTKETISVAESVTAGFLQFSFSQIKDASTFFKGGITAYTLEEKVRFLKIDRKEAEENDCVSQNIADTMALNVTDLFHTDWGIAITGYATPVEESEHRLFAYFSFVYKNKTVFSHKMNLNSRKEAINAQMCYSEFILECLKVEMEKQLTMKEKEN</sequence>
<organism evidence="2 3">
    <name type="scientific">Chryseobacterium gambrini</name>
    <dbReference type="NCBI Taxonomy" id="373672"/>
    <lineage>
        <taxon>Bacteria</taxon>
        <taxon>Pseudomonadati</taxon>
        <taxon>Bacteroidota</taxon>
        <taxon>Flavobacteriia</taxon>
        <taxon>Flavobacteriales</taxon>
        <taxon>Weeksellaceae</taxon>
        <taxon>Chryseobacterium group</taxon>
        <taxon>Chryseobacterium</taxon>
    </lineage>
</organism>
<dbReference type="Gene3D" id="3.90.950.20">
    <property type="entry name" value="CinA-like"/>
    <property type="match status" value="1"/>
</dbReference>
<proteinExistence type="predicted"/>
<dbReference type="AlphaFoldDB" id="A0AAJ1VJZ4"/>
<protein>
    <submittedName>
        <fullName evidence="2">CinA family protein</fullName>
    </submittedName>
</protein>